<dbReference type="GO" id="GO:0046872">
    <property type="term" value="F:metal ion binding"/>
    <property type="evidence" value="ECO:0007669"/>
    <property type="project" value="UniProtKB-KW"/>
</dbReference>
<dbReference type="AlphaFoldDB" id="A0A506VF28"/>
<dbReference type="GO" id="GO:0016114">
    <property type="term" value="P:terpenoid biosynthetic process"/>
    <property type="evidence" value="ECO:0007669"/>
    <property type="project" value="UniProtKB-ARBA"/>
</dbReference>
<keyword evidence="5" id="KW-0460">Magnesium</keyword>
<evidence type="ECO:0000256" key="6">
    <source>
        <dbReference type="ARBA" id="ARBA00023229"/>
    </source>
</evidence>
<dbReference type="PANTHER" id="PTHR43281:SF1">
    <property type="entry name" value="FARNESYL DIPHOSPHATE SYNTHASE"/>
    <property type="match status" value="1"/>
</dbReference>
<dbReference type="InterPro" id="IPR000092">
    <property type="entry name" value="Polyprenyl_synt"/>
</dbReference>
<dbReference type="SUPFAM" id="SSF48576">
    <property type="entry name" value="Terpenoid synthases"/>
    <property type="match status" value="1"/>
</dbReference>
<dbReference type="CDD" id="cd00685">
    <property type="entry name" value="Trans_IPPS_HT"/>
    <property type="match status" value="1"/>
</dbReference>
<dbReference type="OrthoDB" id="9805316at2"/>
<dbReference type="Pfam" id="PF00348">
    <property type="entry name" value="polyprenyl_synt"/>
    <property type="match status" value="1"/>
</dbReference>
<dbReference type="SFLD" id="SFLDG01017">
    <property type="entry name" value="Polyprenyl_Transferase_Like"/>
    <property type="match status" value="1"/>
</dbReference>
<evidence type="ECO:0000256" key="4">
    <source>
        <dbReference type="ARBA" id="ARBA00022723"/>
    </source>
</evidence>
<keyword evidence="3 7" id="KW-0808">Transferase</keyword>
<dbReference type="SFLD" id="SFLDS00005">
    <property type="entry name" value="Isoprenoid_Synthase_Type_I"/>
    <property type="match status" value="1"/>
</dbReference>
<evidence type="ECO:0000313" key="8">
    <source>
        <dbReference type="EMBL" id="TPW44016.1"/>
    </source>
</evidence>
<comment type="similarity">
    <text evidence="2 7">Belongs to the FPP/GGPP synthase family.</text>
</comment>
<evidence type="ECO:0000256" key="5">
    <source>
        <dbReference type="ARBA" id="ARBA00022842"/>
    </source>
</evidence>
<evidence type="ECO:0000256" key="1">
    <source>
        <dbReference type="ARBA" id="ARBA00001946"/>
    </source>
</evidence>
<reference evidence="8 9" key="1">
    <citation type="submission" date="2019-06" db="EMBL/GenBank/DDBJ databases">
        <authorList>
            <person name="Yang Y."/>
        </authorList>
    </citation>
    <scope>NUCLEOTIDE SEQUENCE [LARGE SCALE GENOMIC DNA]</scope>
    <source>
        <strain evidence="8 9">BIT-26</strain>
    </source>
</reference>
<name>A0A506VF28_9GAMM</name>
<dbReference type="PANTHER" id="PTHR43281">
    <property type="entry name" value="FARNESYL DIPHOSPHATE SYNTHASE"/>
    <property type="match status" value="1"/>
</dbReference>
<dbReference type="FunFam" id="1.10.600.10:FF:000001">
    <property type="entry name" value="Geranylgeranyl diphosphate synthase"/>
    <property type="match status" value="1"/>
</dbReference>
<dbReference type="RefSeq" id="WP_141175204.1">
    <property type="nucleotide sequence ID" value="NZ_JBHUFX010000032.1"/>
</dbReference>
<dbReference type="GO" id="GO:0008654">
    <property type="term" value="P:phospholipid biosynthetic process"/>
    <property type="evidence" value="ECO:0007669"/>
    <property type="project" value="UniProtKB-ARBA"/>
</dbReference>
<gene>
    <name evidence="8" type="ORF">FKM52_04085</name>
</gene>
<keyword evidence="4" id="KW-0479">Metal-binding</keyword>
<dbReference type="GO" id="GO:0004659">
    <property type="term" value="F:prenyltransferase activity"/>
    <property type="evidence" value="ECO:0007669"/>
    <property type="project" value="InterPro"/>
</dbReference>
<proteinExistence type="inferred from homology"/>
<dbReference type="InterPro" id="IPR033749">
    <property type="entry name" value="Polyprenyl_synt_CS"/>
</dbReference>
<comment type="caution">
    <text evidence="8">The sequence shown here is derived from an EMBL/GenBank/DDBJ whole genome shotgun (WGS) entry which is preliminary data.</text>
</comment>
<sequence>MNANADRGVNHEDELRALREALQIRLEQLLPPGEQQDLVYSAMREGTLAAGKRVRPLLLVLTARDLGCRADRPGLIDLACAVEMVHAASLMLDDIPCMDNALLRRGRPTIHRQYGENVAILAAVALLSRAFGVVAEAQSLPHACKTQAVAELSGAVGLQGLVQGQFLDLNEGGQARTPEAIVLANELKTSRLFDATLQMAAIVADASPQARQRLRCFAQDLGQAFQLLDDLADGLSGTGKDINKDQGKSTLVALLGAEEVQQRLRTHLRSADEHLASACHQGAATRRFMHAWFDRQLARFGQDNGLSRDAISTGA</sequence>
<dbReference type="EMBL" id="VHQI01000002">
    <property type="protein sequence ID" value="TPW44016.1"/>
    <property type="molecule type" value="Genomic_DNA"/>
</dbReference>
<evidence type="ECO:0000256" key="3">
    <source>
        <dbReference type="ARBA" id="ARBA00022679"/>
    </source>
</evidence>
<evidence type="ECO:0000256" key="7">
    <source>
        <dbReference type="RuleBase" id="RU004466"/>
    </source>
</evidence>
<dbReference type="PROSITE" id="PS00444">
    <property type="entry name" value="POLYPRENYL_SYNTHASE_2"/>
    <property type="match status" value="1"/>
</dbReference>
<organism evidence="8 9">
    <name type="scientific">Mixta tenebrionis</name>
    <dbReference type="NCBI Taxonomy" id="2562439"/>
    <lineage>
        <taxon>Bacteria</taxon>
        <taxon>Pseudomonadati</taxon>
        <taxon>Pseudomonadota</taxon>
        <taxon>Gammaproteobacteria</taxon>
        <taxon>Enterobacterales</taxon>
        <taxon>Erwiniaceae</taxon>
        <taxon>Mixta</taxon>
    </lineage>
</organism>
<dbReference type="PROSITE" id="PS00723">
    <property type="entry name" value="POLYPRENYL_SYNTHASE_1"/>
    <property type="match status" value="1"/>
</dbReference>
<keyword evidence="6" id="KW-0414">Isoprene biosynthesis</keyword>
<evidence type="ECO:0000313" key="9">
    <source>
        <dbReference type="Proteomes" id="UP000319523"/>
    </source>
</evidence>
<dbReference type="Proteomes" id="UP000319523">
    <property type="component" value="Unassembled WGS sequence"/>
</dbReference>
<comment type="cofactor">
    <cofactor evidence="1">
        <name>Mg(2+)</name>
        <dbReference type="ChEBI" id="CHEBI:18420"/>
    </cofactor>
</comment>
<dbReference type="InterPro" id="IPR008949">
    <property type="entry name" value="Isoprenoid_synthase_dom_sf"/>
</dbReference>
<evidence type="ECO:0000256" key="2">
    <source>
        <dbReference type="ARBA" id="ARBA00006706"/>
    </source>
</evidence>
<accession>A0A506VF28</accession>
<protein>
    <submittedName>
        <fullName evidence="8">Polyprenyl synthetase family protein</fullName>
    </submittedName>
</protein>
<keyword evidence="9" id="KW-1185">Reference proteome</keyword>
<dbReference type="Gene3D" id="1.10.600.10">
    <property type="entry name" value="Farnesyl Diphosphate Synthase"/>
    <property type="match status" value="1"/>
</dbReference>